<dbReference type="PROSITE" id="PS50935">
    <property type="entry name" value="SSB"/>
    <property type="match status" value="1"/>
</dbReference>
<dbReference type="Pfam" id="PF00436">
    <property type="entry name" value="SSB"/>
    <property type="match status" value="1"/>
</dbReference>
<dbReference type="PANTHER" id="PTHR10302:SF27">
    <property type="entry name" value="SINGLE-STRANDED DNA-BINDING PROTEIN"/>
    <property type="match status" value="1"/>
</dbReference>
<dbReference type="PANTHER" id="PTHR10302">
    <property type="entry name" value="SINGLE-STRANDED DNA-BINDING PROTEIN"/>
    <property type="match status" value="1"/>
</dbReference>
<accession>A0A9D2EKT0</accession>
<evidence type="ECO:0000256" key="1">
    <source>
        <dbReference type="ARBA" id="ARBA00023125"/>
    </source>
</evidence>
<feature type="region of interest" description="Disordered" evidence="4">
    <location>
        <begin position="113"/>
        <end position="148"/>
    </location>
</feature>
<dbReference type="GO" id="GO:0003697">
    <property type="term" value="F:single-stranded DNA binding"/>
    <property type="evidence" value="ECO:0007669"/>
    <property type="project" value="InterPro"/>
</dbReference>
<name>A0A9D2EKT0_9FIRM</name>
<sequence length="148" mass="17241">MNQSIFIGRLTHEPELQMKDKADSQTYWCRFRIAVNREFSQKEETDFFNCVTFGGKARYLTSYAKKGSRVAVCGRMQSRQYERKDGTKGYAVELFVTDLQVIDYVEKEKNVELDERDYQPPIEQPPFENQPPSPDYGMLDGAGLYGRR</sequence>
<evidence type="ECO:0000256" key="3">
    <source>
        <dbReference type="RuleBase" id="RU000524"/>
    </source>
</evidence>
<dbReference type="AlphaFoldDB" id="A0A9D2EKT0"/>
<proteinExistence type="predicted"/>
<comment type="caution">
    <text evidence="5">The sequence shown here is derived from an EMBL/GenBank/DDBJ whole genome shotgun (WGS) entry which is preliminary data.</text>
</comment>
<evidence type="ECO:0000256" key="2">
    <source>
        <dbReference type="PIRNR" id="PIRNR002070"/>
    </source>
</evidence>
<evidence type="ECO:0000256" key="4">
    <source>
        <dbReference type="SAM" id="MobiDB-lite"/>
    </source>
</evidence>
<dbReference type="PIRSF" id="PIRSF002070">
    <property type="entry name" value="SSB"/>
    <property type="match status" value="1"/>
</dbReference>
<evidence type="ECO:0000313" key="5">
    <source>
        <dbReference type="EMBL" id="HIZ39342.1"/>
    </source>
</evidence>
<dbReference type="NCBIfam" id="TIGR00621">
    <property type="entry name" value="ssb"/>
    <property type="match status" value="1"/>
</dbReference>
<dbReference type="Gene3D" id="2.40.50.140">
    <property type="entry name" value="Nucleic acid-binding proteins"/>
    <property type="match status" value="1"/>
</dbReference>
<dbReference type="SUPFAM" id="SSF50249">
    <property type="entry name" value="Nucleic acid-binding proteins"/>
    <property type="match status" value="1"/>
</dbReference>
<dbReference type="Proteomes" id="UP000824049">
    <property type="component" value="Unassembled WGS sequence"/>
</dbReference>
<dbReference type="InterPro" id="IPR011344">
    <property type="entry name" value="ssDNA-bd"/>
</dbReference>
<dbReference type="CDD" id="cd04496">
    <property type="entry name" value="SSB_OBF"/>
    <property type="match status" value="1"/>
</dbReference>
<keyword evidence="1 2" id="KW-0238">DNA-binding</keyword>
<dbReference type="GO" id="GO:0006260">
    <property type="term" value="P:DNA replication"/>
    <property type="evidence" value="ECO:0007669"/>
    <property type="project" value="InterPro"/>
</dbReference>
<evidence type="ECO:0000313" key="6">
    <source>
        <dbReference type="Proteomes" id="UP000824049"/>
    </source>
</evidence>
<protein>
    <recommendedName>
        <fullName evidence="2 3">Single-stranded DNA-binding protein</fullName>
    </recommendedName>
</protein>
<reference evidence="5" key="1">
    <citation type="journal article" date="2021" name="PeerJ">
        <title>Extensive microbial diversity within the chicken gut microbiome revealed by metagenomics and culture.</title>
        <authorList>
            <person name="Gilroy R."/>
            <person name="Ravi A."/>
            <person name="Getino M."/>
            <person name="Pursley I."/>
            <person name="Horton D.L."/>
            <person name="Alikhan N.F."/>
            <person name="Baker D."/>
            <person name="Gharbi K."/>
            <person name="Hall N."/>
            <person name="Watson M."/>
            <person name="Adriaenssens E.M."/>
            <person name="Foster-Nyarko E."/>
            <person name="Jarju S."/>
            <person name="Secka A."/>
            <person name="Antonio M."/>
            <person name="Oren A."/>
            <person name="Chaudhuri R.R."/>
            <person name="La Ragione R."/>
            <person name="Hildebrand F."/>
            <person name="Pallen M.J."/>
        </authorList>
    </citation>
    <scope>NUCLEOTIDE SEQUENCE</scope>
    <source>
        <strain evidence="5">CHK179-28034</strain>
    </source>
</reference>
<dbReference type="InterPro" id="IPR012340">
    <property type="entry name" value="NA-bd_OB-fold"/>
</dbReference>
<gene>
    <name evidence="5" type="ORF">H9968_05335</name>
</gene>
<dbReference type="GO" id="GO:0009295">
    <property type="term" value="C:nucleoid"/>
    <property type="evidence" value="ECO:0007669"/>
    <property type="project" value="TreeGrafter"/>
</dbReference>
<reference evidence="5" key="2">
    <citation type="submission" date="2021-04" db="EMBL/GenBank/DDBJ databases">
        <authorList>
            <person name="Gilroy R."/>
        </authorList>
    </citation>
    <scope>NUCLEOTIDE SEQUENCE</scope>
    <source>
        <strain evidence="5">CHK179-28034</strain>
    </source>
</reference>
<dbReference type="EMBL" id="DXBR01000049">
    <property type="protein sequence ID" value="HIZ39342.1"/>
    <property type="molecule type" value="Genomic_DNA"/>
</dbReference>
<organism evidence="5 6">
    <name type="scientific">Candidatus Anaerobutyricum stercoris</name>
    <dbReference type="NCBI Taxonomy" id="2838457"/>
    <lineage>
        <taxon>Bacteria</taxon>
        <taxon>Bacillati</taxon>
        <taxon>Bacillota</taxon>
        <taxon>Clostridia</taxon>
        <taxon>Lachnospirales</taxon>
        <taxon>Lachnospiraceae</taxon>
        <taxon>Anaerobutyricum</taxon>
    </lineage>
</organism>
<feature type="compositionally biased region" description="Pro residues" evidence="4">
    <location>
        <begin position="122"/>
        <end position="134"/>
    </location>
</feature>
<dbReference type="InterPro" id="IPR000424">
    <property type="entry name" value="Primosome_PriB/ssb"/>
</dbReference>